<keyword evidence="2" id="KW-0347">Helicase</keyword>
<feature type="region of interest" description="Disordered" evidence="1">
    <location>
        <begin position="441"/>
        <end position="501"/>
    </location>
</feature>
<dbReference type="GO" id="GO:0004386">
    <property type="term" value="F:helicase activity"/>
    <property type="evidence" value="ECO:0007669"/>
    <property type="project" value="UniProtKB-KW"/>
</dbReference>
<dbReference type="Proteomes" id="UP000011205">
    <property type="component" value="Unassembled WGS sequence"/>
</dbReference>
<proteinExistence type="predicted"/>
<feature type="compositionally biased region" description="Basic and acidic residues" evidence="1">
    <location>
        <begin position="306"/>
        <end position="315"/>
    </location>
</feature>
<feature type="region of interest" description="Disordered" evidence="1">
    <location>
        <begin position="112"/>
        <end position="133"/>
    </location>
</feature>
<feature type="compositionally biased region" description="Basic residues" evidence="1">
    <location>
        <begin position="22"/>
        <end position="37"/>
    </location>
</feature>
<evidence type="ECO:0000313" key="3">
    <source>
        <dbReference type="Proteomes" id="UP000011205"/>
    </source>
</evidence>
<sequence>MARGVDARVLHQPEDLTPLVRQRQRHDRARTPRTRRTARPVQVVLVVTGRIHVQHEVDAVDVNTPRRHIGRDEHIDVAVLEVGQRPRPRALRHTAVQRVRLHTGVTQLLRDPVGTQLGPHEDDRPPLAGGDRGRHRRLVLRLHDQDVVRHGRHRALRRVHLVQNRVLQVPVDEGLDLVLHGRGEQHPLAARRNLVQQLGDLGQEAQVGHLVGLVEHRDLDVLQGAGAAVDDVAETAGGRHEHIHAALQGVDLVPHGRTAADDLHLQAELVAVRLQRVRDLHRELTGRGEDDRTRPVLLGTAAGEAGQRRQTERQRLAGAGTATAQDVLARQRVRDGRGLDREGDRHAVLRELAHDALGETEVPEGGLGSGVLDGRVLRVLGHDDVISTGNGHAYAKPSGVSSARARQLRDSQYDRLNAVSHGKGEYAPHGALCSGAGQMGSNDLPPYAPPAPQRKPTATPVGNVTCIGKTTPPGRRPPITAPDTVTPSRRRPRGRRRLPLSELRTRLLMRRRRRLRLRRSRRGGRRLRRRRRLRVRRPRGRRLSRTRRLRLLTLPRPLRPARRRSRRTHLRRRRSRSSRRLPRPALPLVLALALLTDPLAVIRPRPLPRPRPRHG</sequence>
<feature type="compositionally biased region" description="Basic and acidic residues" evidence="1">
    <location>
        <begin position="1"/>
        <end position="14"/>
    </location>
</feature>
<evidence type="ECO:0000256" key="1">
    <source>
        <dbReference type="SAM" id="MobiDB-lite"/>
    </source>
</evidence>
<dbReference type="PATRIC" id="fig|1160705.3.peg.4570"/>
<evidence type="ECO:0000313" key="2">
    <source>
        <dbReference type="EMBL" id="ELS54444.1"/>
    </source>
</evidence>
<feature type="region of interest" description="Disordered" evidence="1">
    <location>
        <begin position="285"/>
        <end position="323"/>
    </location>
</feature>
<dbReference type="AntiFam" id="ANF00149">
    <property type="entry name" value="Shadow ORF (opposite cshA)"/>
</dbReference>
<feature type="compositionally biased region" description="Basic residues" evidence="1">
    <location>
        <begin position="559"/>
        <end position="581"/>
    </location>
</feature>
<dbReference type="EMBL" id="AMLP01000135">
    <property type="protein sequence ID" value="ELS54444.1"/>
    <property type="molecule type" value="Genomic_DNA"/>
</dbReference>
<keyword evidence="2" id="KW-0378">Hydrolase</keyword>
<reference evidence="2 3" key="1">
    <citation type="journal article" date="2013" name="Genome Announc.">
        <title>Draft Genome Sequence of Streptomyces viridochromogenes Strain Tu57, Producer of Avilamycin.</title>
        <authorList>
            <person name="Gruning B.A."/>
            <person name="Erxleben A."/>
            <person name="Hahnlein A."/>
            <person name="Gunther S."/>
        </authorList>
    </citation>
    <scope>NUCLEOTIDE SEQUENCE [LARGE SCALE GENOMIC DNA]</scope>
    <source>
        <strain evidence="2 3">Tue57</strain>
    </source>
</reference>
<keyword evidence="2" id="KW-0067">ATP-binding</keyword>
<protein>
    <submittedName>
        <fullName evidence="2">Putative ATP-dependent RNA helicase</fullName>
    </submittedName>
</protein>
<feature type="compositionally biased region" description="Basic and acidic residues" evidence="1">
    <location>
        <begin position="285"/>
        <end position="294"/>
    </location>
</feature>
<feature type="region of interest" description="Disordered" evidence="1">
    <location>
        <begin position="516"/>
        <end position="543"/>
    </location>
</feature>
<dbReference type="AlphaFoldDB" id="L8PDZ1"/>
<feature type="compositionally biased region" description="Basic residues" evidence="1">
    <location>
        <begin position="488"/>
        <end position="498"/>
    </location>
</feature>
<organism evidence="2 3">
    <name type="scientific">Streptomyces viridochromogenes Tue57</name>
    <dbReference type="NCBI Taxonomy" id="1160705"/>
    <lineage>
        <taxon>Bacteria</taxon>
        <taxon>Bacillati</taxon>
        <taxon>Actinomycetota</taxon>
        <taxon>Actinomycetes</taxon>
        <taxon>Kitasatosporales</taxon>
        <taxon>Streptomycetaceae</taxon>
        <taxon>Streptomyces</taxon>
    </lineage>
</organism>
<feature type="region of interest" description="Disordered" evidence="1">
    <location>
        <begin position="1"/>
        <end position="37"/>
    </location>
</feature>
<gene>
    <name evidence="2" type="ORF">STVIR_4623</name>
</gene>
<name>L8PDZ1_STRVR</name>
<accession>L8PDZ1</accession>
<keyword evidence="2" id="KW-0547">Nucleotide-binding</keyword>
<comment type="caution">
    <text evidence="2">The sequence shown here is derived from an EMBL/GenBank/DDBJ whole genome shotgun (WGS) entry which is preliminary data.</text>
</comment>
<feature type="region of interest" description="Disordered" evidence="1">
    <location>
        <begin position="555"/>
        <end position="581"/>
    </location>
</feature>